<dbReference type="GO" id="GO:0034599">
    <property type="term" value="P:cellular response to oxidative stress"/>
    <property type="evidence" value="ECO:0007669"/>
    <property type="project" value="TreeGrafter"/>
</dbReference>
<dbReference type="PROSITE" id="PS51352">
    <property type="entry name" value="THIOREDOXIN_2"/>
    <property type="match status" value="1"/>
</dbReference>
<dbReference type="InterPro" id="IPR050924">
    <property type="entry name" value="Peroxiredoxin_BCP/PrxQ"/>
</dbReference>
<evidence type="ECO:0000256" key="8">
    <source>
        <dbReference type="ARBA" id="ARBA00023284"/>
    </source>
</evidence>
<protein>
    <recommendedName>
        <fullName evidence="3">thioredoxin-dependent peroxiredoxin</fullName>
        <ecNumber evidence="3">1.11.1.24</ecNumber>
    </recommendedName>
    <alternativeName>
        <fullName evidence="9">Thioredoxin peroxidase</fullName>
    </alternativeName>
    <alternativeName>
        <fullName evidence="11">Thioredoxin-dependent peroxiredoxin Bcp</fullName>
    </alternativeName>
</protein>
<dbReference type="EMBL" id="FLUO01000001">
    <property type="protein sequence ID" value="SBV98302.1"/>
    <property type="molecule type" value="Genomic_DNA"/>
</dbReference>
<feature type="domain" description="Thioredoxin" evidence="14">
    <location>
        <begin position="2"/>
        <end position="155"/>
    </location>
</feature>
<evidence type="ECO:0000313" key="15">
    <source>
        <dbReference type="EMBL" id="SBV98302.1"/>
    </source>
</evidence>
<evidence type="ECO:0000256" key="11">
    <source>
        <dbReference type="ARBA" id="ARBA00042639"/>
    </source>
</evidence>
<evidence type="ECO:0000256" key="10">
    <source>
        <dbReference type="ARBA" id="ARBA00038489"/>
    </source>
</evidence>
<reference evidence="15" key="1">
    <citation type="submission" date="2016-04" db="EMBL/GenBank/DDBJ databases">
        <authorList>
            <person name="Evans L.H."/>
            <person name="Alamgir A."/>
            <person name="Owens N."/>
            <person name="Weber N.D."/>
            <person name="Virtaneva K."/>
            <person name="Barbian K."/>
            <person name="Babar A."/>
            <person name="Rosenke K."/>
        </authorList>
    </citation>
    <scope>NUCLEOTIDE SEQUENCE</scope>
    <source>
        <strain evidence="15">86</strain>
    </source>
</reference>
<sequence>MIDIGDKVPNVSLPDDAGNPVAFSDLEGQIYVLYFYPKDDTPGCTKEACAFRDNFAQLNRLDAKVFGISRDDAASHVKFKEKFGLNFPLLSDLDGSFCEAFGVWKLRSMYGKEFMGIERSTFLVGKDGKIAKAWRKVNVDGHVDEVVKEIEALKG</sequence>
<evidence type="ECO:0000256" key="5">
    <source>
        <dbReference type="ARBA" id="ARBA00022862"/>
    </source>
</evidence>
<evidence type="ECO:0000259" key="14">
    <source>
        <dbReference type="PROSITE" id="PS51352"/>
    </source>
</evidence>
<evidence type="ECO:0000256" key="12">
    <source>
        <dbReference type="ARBA" id="ARBA00049091"/>
    </source>
</evidence>
<gene>
    <name evidence="15" type="primary">bcp</name>
    <name evidence="15" type="ORF">KL86APRO_10994</name>
</gene>
<organism evidence="15">
    <name type="scientific">uncultured Alphaproteobacteria bacterium</name>
    <dbReference type="NCBI Taxonomy" id="91750"/>
    <lineage>
        <taxon>Bacteria</taxon>
        <taxon>Pseudomonadati</taxon>
        <taxon>Pseudomonadota</taxon>
        <taxon>Alphaproteobacteria</taxon>
        <taxon>environmental samples</taxon>
    </lineage>
</organism>
<dbReference type="NCBIfam" id="NF006960">
    <property type="entry name" value="PRK09437.1"/>
    <property type="match status" value="1"/>
</dbReference>
<dbReference type="AlphaFoldDB" id="A0A212JFS9"/>
<dbReference type="PIRSF" id="PIRSF000239">
    <property type="entry name" value="AHPC"/>
    <property type="match status" value="1"/>
</dbReference>
<dbReference type="PANTHER" id="PTHR42801:SF4">
    <property type="entry name" value="AHPC_TSA FAMILY PROTEIN"/>
    <property type="match status" value="1"/>
</dbReference>
<evidence type="ECO:0000256" key="13">
    <source>
        <dbReference type="PIRSR" id="PIRSR000239-1"/>
    </source>
</evidence>
<proteinExistence type="inferred from homology"/>
<dbReference type="InterPro" id="IPR013766">
    <property type="entry name" value="Thioredoxin_domain"/>
</dbReference>
<evidence type="ECO:0000256" key="9">
    <source>
        <dbReference type="ARBA" id="ARBA00032824"/>
    </source>
</evidence>
<dbReference type="InterPro" id="IPR000866">
    <property type="entry name" value="AhpC/TSA"/>
</dbReference>
<dbReference type="EC" id="1.11.1.24" evidence="3"/>
<accession>A0A212JFS9</accession>
<keyword evidence="7" id="KW-1015">Disulfide bond</keyword>
<dbReference type="InterPro" id="IPR024706">
    <property type="entry name" value="Peroxiredoxin_AhpC-typ"/>
</dbReference>
<evidence type="ECO:0000256" key="2">
    <source>
        <dbReference type="ARBA" id="ARBA00011245"/>
    </source>
</evidence>
<dbReference type="InterPro" id="IPR036249">
    <property type="entry name" value="Thioredoxin-like_sf"/>
</dbReference>
<keyword evidence="6 15" id="KW-0560">Oxidoreductase</keyword>
<dbReference type="CDD" id="cd03017">
    <property type="entry name" value="PRX_BCP"/>
    <property type="match status" value="1"/>
</dbReference>
<dbReference type="GO" id="GO:0045454">
    <property type="term" value="P:cell redox homeostasis"/>
    <property type="evidence" value="ECO:0007669"/>
    <property type="project" value="TreeGrafter"/>
</dbReference>
<evidence type="ECO:0000256" key="1">
    <source>
        <dbReference type="ARBA" id="ARBA00003330"/>
    </source>
</evidence>
<dbReference type="GO" id="GO:0008379">
    <property type="term" value="F:thioredoxin peroxidase activity"/>
    <property type="evidence" value="ECO:0007669"/>
    <property type="project" value="TreeGrafter"/>
</dbReference>
<feature type="active site" description="Cysteine sulfenic acid (-SOH) intermediate; for peroxidase activity" evidence="13">
    <location>
        <position position="44"/>
    </location>
</feature>
<comment type="function">
    <text evidence="1">Thiol-specific peroxidase that catalyzes the reduction of hydrogen peroxide and organic hydroperoxides to water and alcohols, respectively. Plays a role in cell protection against oxidative stress by detoxifying peroxides and as sensor of hydrogen peroxide-mediated signaling events.</text>
</comment>
<comment type="similarity">
    <text evidence="10">Belongs to the peroxiredoxin family. BCP/PrxQ subfamily.</text>
</comment>
<keyword evidence="8" id="KW-0676">Redox-active center</keyword>
<dbReference type="Pfam" id="PF00578">
    <property type="entry name" value="AhpC-TSA"/>
    <property type="match status" value="1"/>
</dbReference>
<dbReference type="SUPFAM" id="SSF52833">
    <property type="entry name" value="Thioredoxin-like"/>
    <property type="match status" value="1"/>
</dbReference>
<evidence type="ECO:0000256" key="6">
    <source>
        <dbReference type="ARBA" id="ARBA00023002"/>
    </source>
</evidence>
<dbReference type="GO" id="GO:0005737">
    <property type="term" value="C:cytoplasm"/>
    <property type="evidence" value="ECO:0007669"/>
    <property type="project" value="TreeGrafter"/>
</dbReference>
<dbReference type="Gene3D" id="3.40.30.10">
    <property type="entry name" value="Glutaredoxin"/>
    <property type="match status" value="1"/>
</dbReference>
<dbReference type="FunFam" id="3.40.30.10:FF:000007">
    <property type="entry name" value="Thioredoxin-dependent thiol peroxidase"/>
    <property type="match status" value="1"/>
</dbReference>
<evidence type="ECO:0000256" key="3">
    <source>
        <dbReference type="ARBA" id="ARBA00013017"/>
    </source>
</evidence>
<evidence type="ECO:0000256" key="7">
    <source>
        <dbReference type="ARBA" id="ARBA00023157"/>
    </source>
</evidence>
<name>A0A212JFS9_9PROT</name>
<evidence type="ECO:0000256" key="4">
    <source>
        <dbReference type="ARBA" id="ARBA00022559"/>
    </source>
</evidence>
<comment type="subunit">
    <text evidence="2">Monomer.</text>
</comment>
<keyword evidence="4 15" id="KW-0575">Peroxidase</keyword>
<dbReference type="PANTHER" id="PTHR42801">
    <property type="entry name" value="THIOREDOXIN-DEPENDENT PEROXIDE REDUCTASE"/>
    <property type="match status" value="1"/>
</dbReference>
<keyword evidence="5" id="KW-0049">Antioxidant</keyword>
<comment type="catalytic activity">
    <reaction evidence="12">
        <text>a hydroperoxide + [thioredoxin]-dithiol = an alcohol + [thioredoxin]-disulfide + H2O</text>
        <dbReference type="Rhea" id="RHEA:62620"/>
        <dbReference type="Rhea" id="RHEA-COMP:10698"/>
        <dbReference type="Rhea" id="RHEA-COMP:10700"/>
        <dbReference type="ChEBI" id="CHEBI:15377"/>
        <dbReference type="ChEBI" id="CHEBI:29950"/>
        <dbReference type="ChEBI" id="CHEBI:30879"/>
        <dbReference type="ChEBI" id="CHEBI:35924"/>
        <dbReference type="ChEBI" id="CHEBI:50058"/>
        <dbReference type="EC" id="1.11.1.24"/>
    </reaction>
</comment>